<evidence type="ECO:0000256" key="2">
    <source>
        <dbReference type="SAM" id="SignalP"/>
    </source>
</evidence>
<dbReference type="PROSITE" id="PS50022">
    <property type="entry name" value="FA58C_3"/>
    <property type="match status" value="1"/>
</dbReference>
<feature type="domain" description="F5/8 type C" evidence="3">
    <location>
        <begin position="22"/>
        <end position="155"/>
    </location>
</feature>
<dbReference type="SMART" id="SM00231">
    <property type="entry name" value="FA58C"/>
    <property type="match status" value="1"/>
</dbReference>
<dbReference type="AlphaFoldDB" id="A0A6F8XZH5"/>
<keyword evidence="2" id="KW-0732">Signal</keyword>
<dbReference type="Pfam" id="PF22633">
    <property type="entry name" value="F5_F8_type_C_2"/>
    <property type="match status" value="1"/>
</dbReference>
<evidence type="ECO:0000313" key="5">
    <source>
        <dbReference type="Proteomes" id="UP000502508"/>
    </source>
</evidence>
<name>A0A6F8XZH5_9ACTN</name>
<feature type="signal peptide" evidence="2">
    <location>
        <begin position="1"/>
        <end position="33"/>
    </location>
</feature>
<evidence type="ECO:0000259" key="3">
    <source>
        <dbReference type="PROSITE" id="PS50022"/>
    </source>
</evidence>
<reference evidence="4 5" key="1">
    <citation type="submission" date="2020-03" db="EMBL/GenBank/DDBJ databases">
        <title>Whole genome shotgun sequence of Phytohabitans flavus NBRC 107702.</title>
        <authorList>
            <person name="Komaki H."/>
            <person name="Tamura T."/>
        </authorList>
    </citation>
    <scope>NUCLEOTIDE SEQUENCE [LARGE SCALE GENOMIC DNA]</scope>
    <source>
        <strain evidence="4 5">NBRC 107702</strain>
    </source>
</reference>
<dbReference type="Gene3D" id="2.60.120.260">
    <property type="entry name" value="Galactose-binding domain-like"/>
    <property type="match status" value="1"/>
</dbReference>
<proteinExistence type="predicted"/>
<accession>A0A6F8XZH5</accession>
<feature type="chain" id="PRO_5026292204" description="F5/8 type C domain-containing protein" evidence="2">
    <location>
        <begin position="34"/>
        <end position="185"/>
    </location>
</feature>
<keyword evidence="5" id="KW-1185">Reference proteome</keyword>
<dbReference type="InterPro" id="IPR000421">
    <property type="entry name" value="FA58C"/>
</dbReference>
<dbReference type="KEGG" id="pfla:Pflav_056720"/>
<reference evidence="4 5" key="2">
    <citation type="submission" date="2020-03" db="EMBL/GenBank/DDBJ databases">
        <authorList>
            <person name="Ichikawa N."/>
            <person name="Kimura A."/>
            <person name="Kitahashi Y."/>
            <person name="Uohara A."/>
        </authorList>
    </citation>
    <scope>NUCLEOTIDE SEQUENCE [LARGE SCALE GENOMIC DNA]</scope>
    <source>
        <strain evidence="4 5">NBRC 107702</strain>
    </source>
</reference>
<sequence>MSTSRARSRFKRALALTTAVLLAPVALATPAEAAGGPNLASGRTAAANATDGAFPIANLTDGDQATYWQGSGAFPQWAQVDLGSSQNIDQVQLKLPASWSQRTQTLSVQGSPNGSTFATIVSSAAYTFAPGSGNTVTINFGATTARYVRINVTANTGGRPLSSPRWTCSPSPRSGPTSPPARRCR</sequence>
<evidence type="ECO:0000313" key="4">
    <source>
        <dbReference type="EMBL" id="BCB79262.1"/>
    </source>
</evidence>
<dbReference type="Proteomes" id="UP000502508">
    <property type="component" value="Chromosome"/>
</dbReference>
<protein>
    <recommendedName>
        <fullName evidence="3">F5/8 type C domain-containing protein</fullName>
    </recommendedName>
</protein>
<evidence type="ECO:0000256" key="1">
    <source>
        <dbReference type="SAM" id="MobiDB-lite"/>
    </source>
</evidence>
<feature type="region of interest" description="Disordered" evidence="1">
    <location>
        <begin position="159"/>
        <end position="185"/>
    </location>
</feature>
<organism evidence="4 5">
    <name type="scientific">Phytohabitans flavus</name>
    <dbReference type="NCBI Taxonomy" id="1076124"/>
    <lineage>
        <taxon>Bacteria</taxon>
        <taxon>Bacillati</taxon>
        <taxon>Actinomycetota</taxon>
        <taxon>Actinomycetes</taxon>
        <taxon>Micromonosporales</taxon>
        <taxon>Micromonosporaceae</taxon>
    </lineage>
</organism>
<dbReference type="InterPro" id="IPR008979">
    <property type="entry name" value="Galactose-bd-like_sf"/>
</dbReference>
<dbReference type="EMBL" id="AP022870">
    <property type="protein sequence ID" value="BCB79262.1"/>
    <property type="molecule type" value="Genomic_DNA"/>
</dbReference>
<dbReference type="SUPFAM" id="SSF49785">
    <property type="entry name" value="Galactose-binding domain-like"/>
    <property type="match status" value="1"/>
</dbReference>
<gene>
    <name evidence="4" type="ORF">Pflav_056720</name>
</gene>